<feature type="domain" description="N-acetyltransferase" evidence="1">
    <location>
        <begin position="15"/>
        <end position="156"/>
    </location>
</feature>
<dbReference type="Proteomes" id="UP000464754">
    <property type="component" value="Chromosome"/>
</dbReference>
<dbReference type="GO" id="GO:0016747">
    <property type="term" value="F:acyltransferase activity, transferring groups other than amino-acyl groups"/>
    <property type="evidence" value="ECO:0007669"/>
    <property type="project" value="InterPro"/>
</dbReference>
<evidence type="ECO:0000313" key="3">
    <source>
        <dbReference type="Proteomes" id="UP000464754"/>
    </source>
</evidence>
<dbReference type="CDD" id="cd04301">
    <property type="entry name" value="NAT_SF"/>
    <property type="match status" value="1"/>
</dbReference>
<evidence type="ECO:0000313" key="2">
    <source>
        <dbReference type="EMBL" id="BBK21163.1"/>
    </source>
</evidence>
<proteinExistence type="predicted"/>
<dbReference type="EMBL" id="AP019695">
    <property type="protein sequence ID" value="BBK21163.1"/>
    <property type="molecule type" value="Genomic_DNA"/>
</dbReference>
<accession>A0A6N4TEK1</accession>
<dbReference type="KEGG" id="aarg:Aargi30884_00660"/>
<gene>
    <name evidence="2" type="ORF">Aargi30884_00660</name>
</gene>
<reference evidence="3" key="1">
    <citation type="submission" date="2019-05" db="EMBL/GenBank/DDBJ databases">
        <title>Complete genome sequencing of Absiella argi strain JCM 30884.</title>
        <authorList>
            <person name="Sakamoto M."/>
            <person name="Murakami T."/>
            <person name="Mori H."/>
        </authorList>
    </citation>
    <scope>NUCLEOTIDE SEQUENCE [LARGE SCALE GENOMIC DNA]</scope>
    <source>
        <strain evidence="3">JCM 30884</strain>
    </source>
</reference>
<name>A0A6N4TEK1_9FIRM</name>
<dbReference type="Pfam" id="PF00583">
    <property type="entry name" value="Acetyltransf_1"/>
    <property type="match status" value="1"/>
</dbReference>
<sequence>MIECGVVQLDEKAVNDFLSLRIQLFEELDELHEDNNIFELKAATKQYYLAHINKDLLSWGIYQNEKLVALGSLCLFTRIPHSENLSGLEGYVLNIYTYKLYRNHGFANQILDIMIAYCKVHGIKRLWLHNSEEGKRLYEQKGFKKKENEMELFLSF</sequence>
<dbReference type="Gene3D" id="3.40.630.30">
    <property type="match status" value="1"/>
</dbReference>
<dbReference type="SUPFAM" id="SSF55729">
    <property type="entry name" value="Acyl-CoA N-acyltransferases (Nat)"/>
    <property type="match status" value="1"/>
</dbReference>
<dbReference type="InterPro" id="IPR016181">
    <property type="entry name" value="Acyl_CoA_acyltransferase"/>
</dbReference>
<keyword evidence="3" id="KW-1185">Reference proteome</keyword>
<evidence type="ECO:0000259" key="1">
    <source>
        <dbReference type="PROSITE" id="PS51186"/>
    </source>
</evidence>
<protein>
    <recommendedName>
        <fullName evidence="1">N-acetyltransferase domain-containing protein</fullName>
    </recommendedName>
</protein>
<dbReference type="AlphaFoldDB" id="A0A6N4TEK1"/>
<dbReference type="InterPro" id="IPR000182">
    <property type="entry name" value="GNAT_dom"/>
</dbReference>
<dbReference type="PROSITE" id="PS51186">
    <property type="entry name" value="GNAT"/>
    <property type="match status" value="1"/>
</dbReference>
<organism evidence="2 3">
    <name type="scientific">Amedibacterium intestinale</name>
    <dbReference type="NCBI Taxonomy" id="2583452"/>
    <lineage>
        <taxon>Bacteria</taxon>
        <taxon>Bacillati</taxon>
        <taxon>Bacillota</taxon>
        <taxon>Erysipelotrichia</taxon>
        <taxon>Erysipelotrichales</taxon>
        <taxon>Erysipelotrichaceae</taxon>
        <taxon>Amedibacterium</taxon>
    </lineage>
</organism>